<accession>A0A841IVH9</accession>
<dbReference type="RefSeq" id="WP_184293688.1">
    <property type="nucleotide sequence ID" value="NZ_JACHJO010000020.1"/>
</dbReference>
<dbReference type="InterPro" id="IPR027573">
    <property type="entry name" value="Methyltran_FxLD"/>
</dbReference>
<dbReference type="NCBIfam" id="TIGR04364">
    <property type="entry name" value="methyltran_FxLD"/>
    <property type="match status" value="1"/>
</dbReference>
<keyword evidence="5" id="KW-0963">Cytoplasm</keyword>
<dbReference type="Gene3D" id="3.40.50.150">
    <property type="entry name" value="Vaccinia Virus protein VP39"/>
    <property type="match status" value="1"/>
</dbReference>
<proteinExistence type="inferred from homology"/>
<organism evidence="13 14">
    <name type="scientific">Nocardiopsis algeriensis</name>
    <dbReference type="NCBI Taxonomy" id="1478215"/>
    <lineage>
        <taxon>Bacteria</taxon>
        <taxon>Bacillati</taxon>
        <taxon>Actinomycetota</taxon>
        <taxon>Actinomycetes</taxon>
        <taxon>Streptosporangiales</taxon>
        <taxon>Nocardiopsidaceae</taxon>
        <taxon>Nocardiopsis</taxon>
    </lineage>
</organism>
<dbReference type="GO" id="GO:0032259">
    <property type="term" value="P:methylation"/>
    <property type="evidence" value="ECO:0007669"/>
    <property type="project" value="UniProtKB-KW"/>
</dbReference>
<reference evidence="13 14" key="1">
    <citation type="submission" date="2020-08" db="EMBL/GenBank/DDBJ databases">
        <title>Genomic Encyclopedia of Type Strains, Phase III (KMG-III): the genomes of soil and plant-associated and newly described type strains.</title>
        <authorList>
            <person name="Whitman W."/>
        </authorList>
    </citation>
    <scope>NUCLEOTIDE SEQUENCE [LARGE SCALE GENOMIC DNA]</scope>
    <source>
        <strain evidence="13 14">CECT 8712</strain>
    </source>
</reference>
<dbReference type="InterPro" id="IPR000682">
    <property type="entry name" value="PCMT"/>
</dbReference>
<evidence type="ECO:0000313" key="14">
    <source>
        <dbReference type="Proteomes" id="UP000536604"/>
    </source>
</evidence>
<keyword evidence="7 13" id="KW-0808">Transferase</keyword>
<evidence type="ECO:0000256" key="4">
    <source>
        <dbReference type="ARBA" id="ARBA00013346"/>
    </source>
</evidence>
<name>A0A841IVH9_9ACTN</name>
<dbReference type="SUPFAM" id="SSF53335">
    <property type="entry name" value="S-adenosyl-L-methionine-dependent methyltransferases"/>
    <property type="match status" value="1"/>
</dbReference>
<dbReference type="Proteomes" id="UP000536604">
    <property type="component" value="Unassembled WGS sequence"/>
</dbReference>
<dbReference type="PANTHER" id="PTHR11579">
    <property type="entry name" value="PROTEIN-L-ISOASPARTATE O-METHYLTRANSFERASE"/>
    <property type="match status" value="1"/>
</dbReference>
<evidence type="ECO:0000256" key="5">
    <source>
        <dbReference type="ARBA" id="ARBA00022490"/>
    </source>
</evidence>
<dbReference type="PANTHER" id="PTHR11579:SF0">
    <property type="entry name" value="PROTEIN-L-ISOASPARTATE(D-ASPARTATE) O-METHYLTRANSFERASE"/>
    <property type="match status" value="1"/>
</dbReference>
<evidence type="ECO:0000256" key="6">
    <source>
        <dbReference type="ARBA" id="ARBA00022603"/>
    </source>
</evidence>
<dbReference type="GO" id="GO:0005737">
    <property type="term" value="C:cytoplasm"/>
    <property type="evidence" value="ECO:0007669"/>
    <property type="project" value="UniProtKB-SubCell"/>
</dbReference>
<dbReference type="EMBL" id="JACHJO010000020">
    <property type="protein sequence ID" value="MBB6122260.1"/>
    <property type="molecule type" value="Genomic_DNA"/>
</dbReference>
<evidence type="ECO:0000256" key="7">
    <source>
        <dbReference type="ARBA" id="ARBA00022679"/>
    </source>
</evidence>
<gene>
    <name evidence="13" type="ORF">FHS13_004249</name>
</gene>
<dbReference type="AlphaFoldDB" id="A0A841IVH9"/>
<evidence type="ECO:0000256" key="11">
    <source>
        <dbReference type="ARBA" id="ARBA00031350"/>
    </source>
</evidence>
<comment type="caution">
    <text evidence="13">The sequence shown here is derived from an EMBL/GenBank/DDBJ whole genome shotgun (WGS) entry which is preliminary data.</text>
</comment>
<evidence type="ECO:0000256" key="10">
    <source>
        <dbReference type="ARBA" id="ARBA00031323"/>
    </source>
</evidence>
<comment type="similarity">
    <text evidence="2">Belongs to the methyltransferase superfamily. L-isoaspartyl/D-aspartyl protein methyltransferase family.</text>
</comment>
<keyword evidence="6 13" id="KW-0489">Methyltransferase</keyword>
<feature type="region of interest" description="Disordered" evidence="12">
    <location>
        <begin position="403"/>
        <end position="422"/>
    </location>
</feature>
<keyword evidence="14" id="KW-1185">Reference proteome</keyword>
<evidence type="ECO:0000256" key="12">
    <source>
        <dbReference type="SAM" id="MobiDB-lite"/>
    </source>
</evidence>
<evidence type="ECO:0000256" key="8">
    <source>
        <dbReference type="ARBA" id="ARBA00022691"/>
    </source>
</evidence>
<sequence>MTDMATAASGQAGRLRQQAVDQLLQDGFITCTDVEKAMRTVPREQFAPGAELEEVYAPYDAVITKTDEYGVAVSSVSAPQIQAMMLEQAQLQPGHRVLEIGSGGYNAALISEIVGDAGEVTTVDIDAEVTDRARRFLAGAGYPQVRVVCADADDGVPQYGLYDRIIVTAGAWDIPPGWADNLAEGGRLVVPLRIRNLTRSIAFTKAAGHLAGSDPQVCGFVPMQGSGEHAETLVLVNGTEEIGLRFDDETPADPRLLDNAVRTARVEVWTGVTVAPQELIGTLQLYLATTLPGFCTMAVDPDLDTGLVAPNNPRFSLAAVEGGNFAYLVTRRTPENDVEYGVHAFGPEGEVFAAAVAEHVQAWGREQRGGPGPHIDAYPADTPDGQLPSRHVITKRYSRITFSWPEPDTAQSQDHPIRGQGE</sequence>
<dbReference type="GO" id="GO:0004719">
    <property type="term" value="F:protein-L-isoaspartate (D-aspartate) O-methyltransferase activity"/>
    <property type="evidence" value="ECO:0007669"/>
    <property type="project" value="UniProtKB-EC"/>
</dbReference>
<evidence type="ECO:0000313" key="13">
    <source>
        <dbReference type="EMBL" id="MBB6122260.1"/>
    </source>
</evidence>
<dbReference type="CDD" id="cd02440">
    <property type="entry name" value="AdoMet_MTases"/>
    <property type="match status" value="1"/>
</dbReference>
<comment type="subcellular location">
    <subcellularLocation>
        <location evidence="1">Cytoplasm</location>
    </subcellularLocation>
</comment>
<dbReference type="EC" id="2.1.1.77" evidence="3"/>
<evidence type="ECO:0000256" key="3">
    <source>
        <dbReference type="ARBA" id="ARBA00011890"/>
    </source>
</evidence>
<evidence type="ECO:0000256" key="9">
    <source>
        <dbReference type="ARBA" id="ARBA00030757"/>
    </source>
</evidence>
<evidence type="ECO:0000256" key="2">
    <source>
        <dbReference type="ARBA" id="ARBA00005369"/>
    </source>
</evidence>
<evidence type="ECO:0000256" key="1">
    <source>
        <dbReference type="ARBA" id="ARBA00004496"/>
    </source>
</evidence>
<dbReference type="Pfam" id="PF01135">
    <property type="entry name" value="PCMT"/>
    <property type="match status" value="1"/>
</dbReference>
<dbReference type="InterPro" id="IPR029063">
    <property type="entry name" value="SAM-dependent_MTases_sf"/>
</dbReference>
<keyword evidence="8" id="KW-0949">S-adenosyl-L-methionine</keyword>
<protein>
    <recommendedName>
        <fullName evidence="4">Protein-L-isoaspartate O-methyltransferase</fullName>
        <ecNumber evidence="3">2.1.1.77</ecNumber>
    </recommendedName>
    <alternativeName>
        <fullName evidence="11">L-isoaspartyl protein carboxyl methyltransferase</fullName>
    </alternativeName>
    <alternativeName>
        <fullName evidence="9">Protein L-isoaspartyl methyltransferase</fullName>
    </alternativeName>
    <alternativeName>
        <fullName evidence="10">Protein-beta-aspartate methyltransferase</fullName>
    </alternativeName>
</protein>